<keyword evidence="3" id="KW-1185">Reference proteome</keyword>
<dbReference type="OrthoDB" id="203687at2759"/>
<evidence type="ECO:0000256" key="1">
    <source>
        <dbReference type="SAM" id="MobiDB-lite"/>
    </source>
</evidence>
<feature type="compositionally biased region" description="Basic and acidic residues" evidence="1">
    <location>
        <begin position="384"/>
        <end position="414"/>
    </location>
</feature>
<feature type="compositionally biased region" description="Low complexity" evidence="1">
    <location>
        <begin position="98"/>
        <end position="111"/>
    </location>
</feature>
<dbReference type="PANTHER" id="PTHR39444">
    <property type="entry name" value="SITE-SPECIFIC DNA-METHYLTRANSFERASE (ADENINE-SPECIFIC)"/>
    <property type="match status" value="1"/>
</dbReference>
<evidence type="ECO:0000313" key="2">
    <source>
        <dbReference type="EMBL" id="ACO63989.1"/>
    </source>
</evidence>
<feature type="compositionally biased region" description="Basic and acidic residues" evidence="1">
    <location>
        <begin position="436"/>
        <end position="445"/>
    </location>
</feature>
<feature type="compositionally biased region" description="Basic residues" evidence="1">
    <location>
        <begin position="53"/>
        <end position="69"/>
    </location>
</feature>
<feature type="region of interest" description="Disordered" evidence="1">
    <location>
        <begin position="1"/>
        <end position="113"/>
    </location>
</feature>
<feature type="compositionally biased region" description="Acidic residues" evidence="1">
    <location>
        <begin position="88"/>
        <end position="97"/>
    </location>
</feature>
<feature type="region of interest" description="Disordered" evidence="1">
    <location>
        <begin position="383"/>
        <end position="458"/>
    </location>
</feature>
<feature type="compositionally biased region" description="Basic and acidic residues" evidence="1">
    <location>
        <begin position="70"/>
        <end position="83"/>
    </location>
</feature>
<accession>C1E7I6</accession>
<dbReference type="PANTHER" id="PTHR39444:SF3">
    <property type="entry name" value="SITE-SPECIFIC DNA-METHYLTRANSFERASE (ADENINE-SPECIFIC)"/>
    <property type="match status" value="1"/>
</dbReference>
<reference evidence="2 3" key="1">
    <citation type="journal article" date="2009" name="Science">
        <title>Green evolution and dynamic adaptations revealed by genomes of the marine picoeukaryotes Micromonas.</title>
        <authorList>
            <person name="Worden A.Z."/>
            <person name="Lee J.H."/>
            <person name="Mock T."/>
            <person name="Rouze P."/>
            <person name="Simmons M.P."/>
            <person name="Aerts A.L."/>
            <person name="Allen A.E."/>
            <person name="Cuvelier M.L."/>
            <person name="Derelle E."/>
            <person name="Everett M.V."/>
            <person name="Foulon E."/>
            <person name="Grimwood J."/>
            <person name="Gundlach H."/>
            <person name="Henrissat B."/>
            <person name="Napoli C."/>
            <person name="McDonald S.M."/>
            <person name="Parker M.S."/>
            <person name="Rombauts S."/>
            <person name="Salamov A."/>
            <person name="Von Dassow P."/>
            <person name="Badger J.H."/>
            <person name="Coutinho P.M."/>
            <person name="Demir E."/>
            <person name="Dubchak I."/>
            <person name="Gentemann C."/>
            <person name="Eikrem W."/>
            <person name="Gready J.E."/>
            <person name="John U."/>
            <person name="Lanier W."/>
            <person name="Lindquist E.A."/>
            <person name="Lucas S."/>
            <person name="Mayer K.F."/>
            <person name="Moreau H."/>
            <person name="Not F."/>
            <person name="Otillar R."/>
            <person name="Panaud O."/>
            <person name="Pangilinan J."/>
            <person name="Paulsen I."/>
            <person name="Piegu B."/>
            <person name="Poliakov A."/>
            <person name="Robbens S."/>
            <person name="Schmutz J."/>
            <person name="Toulza E."/>
            <person name="Wyss T."/>
            <person name="Zelensky A."/>
            <person name="Zhou K."/>
            <person name="Armbrust E.V."/>
            <person name="Bhattacharya D."/>
            <person name="Goodenough U.W."/>
            <person name="Van de Peer Y."/>
            <person name="Grigoriev I.V."/>
        </authorList>
    </citation>
    <scope>NUCLEOTIDE SEQUENCE [LARGE SCALE GENOMIC DNA]</scope>
    <source>
        <strain evidence="3">RCC299 / NOUM17</strain>
    </source>
</reference>
<feature type="compositionally biased region" description="Basic and acidic residues" evidence="1">
    <location>
        <begin position="7"/>
        <end position="20"/>
    </location>
</feature>
<dbReference type="AlphaFoldDB" id="C1E7I6"/>
<feature type="compositionally biased region" description="Polar residues" evidence="1">
    <location>
        <begin position="32"/>
        <end position="41"/>
    </location>
</feature>
<dbReference type="PROSITE" id="PS00092">
    <property type="entry name" value="N6_MTASE"/>
    <property type="match status" value="1"/>
</dbReference>
<protein>
    <submittedName>
        <fullName evidence="2">Uncharacterized protein</fullName>
    </submittedName>
</protein>
<evidence type="ECO:0000313" key="3">
    <source>
        <dbReference type="Proteomes" id="UP000002009"/>
    </source>
</evidence>
<proteinExistence type="predicted"/>
<feature type="region of interest" description="Disordered" evidence="1">
    <location>
        <begin position="573"/>
        <end position="641"/>
    </location>
</feature>
<dbReference type="EMBL" id="CP001327">
    <property type="protein sequence ID" value="ACO63989.1"/>
    <property type="molecule type" value="Genomic_DNA"/>
</dbReference>
<dbReference type="Proteomes" id="UP000002009">
    <property type="component" value="Chromosome 6"/>
</dbReference>
<dbReference type="KEGG" id="mis:MICPUN_59025"/>
<dbReference type="GO" id="GO:0008168">
    <property type="term" value="F:methyltransferase activity"/>
    <property type="evidence" value="ECO:0007669"/>
    <property type="project" value="InterPro"/>
</dbReference>
<dbReference type="GO" id="GO:0032259">
    <property type="term" value="P:methylation"/>
    <property type="evidence" value="ECO:0007669"/>
    <property type="project" value="InterPro"/>
</dbReference>
<feature type="compositionally biased region" description="Basic and acidic residues" evidence="1">
    <location>
        <begin position="573"/>
        <end position="582"/>
    </location>
</feature>
<feature type="compositionally biased region" description="Acidic residues" evidence="1">
    <location>
        <begin position="193"/>
        <end position="221"/>
    </location>
</feature>
<dbReference type="InterPro" id="IPR002052">
    <property type="entry name" value="DNA_methylase_N6_adenine_CS"/>
</dbReference>
<organism evidence="2 3">
    <name type="scientific">Micromonas commoda (strain RCC299 / NOUM17 / CCMP2709)</name>
    <name type="common">Picoplanktonic green alga</name>
    <dbReference type="NCBI Taxonomy" id="296587"/>
    <lineage>
        <taxon>Eukaryota</taxon>
        <taxon>Viridiplantae</taxon>
        <taxon>Chlorophyta</taxon>
        <taxon>Mamiellophyceae</taxon>
        <taxon>Mamiellales</taxon>
        <taxon>Mamiellaceae</taxon>
        <taxon>Micromonas</taxon>
    </lineage>
</organism>
<gene>
    <name evidence="2" type="ORF">MICPUN_59025</name>
</gene>
<dbReference type="eggNOG" id="ENOG502S2G6">
    <property type="taxonomic scope" value="Eukaryota"/>
</dbReference>
<feature type="region of interest" description="Disordered" evidence="1">
    <location>
        <begin position="166"/>
        <end position="237"/>
    </location>
</feature>
<dbReference type="GO" id="GO:0003676">
    <property type="term" value="F:nucleic acid binding"/>
    <property type="evidence" value="ECO:0007669"/>
    <property type="project" value="InterPro"/>
</dbReference>
<name>C1E7I6_MICCC</name>
<dbReference type="RefSeq" id="XP_002502731.1">
    <property type="nucleotide sequence ID" value="XM_002502685.1"/>
</dbReference>
<dbReference type="OMA" id="DEWDPRR"/>
<dbReference type="InParanoid" id="C1E7I6"/>
<dbReference type="GeneID" id="8244368"/>
<feature type="compositionally biased region" description="Acidic residues" evidence="1">
    <location>
        <begin position="415"/>
        <end position="435"/>
    </location>
</feature>
<sequence>MSDDDLDRFNDSDSEPERAAAEPTASRKAKGTGSNANNSSPAAAHAGGGGKAAQRRAKKTAAKRARLERRRQERERFPRDRNDGSGSGEDDGSDLDDGTAAAPAPKSSNAARVHHGVLNVEGVVVDGKLILLDAKSGAVYSATRRAPDGSHLRVGTWNPETRAVTRLTKEEMEAQLNPPTPDGKRRKGRDGGDGGDEESAPGDLDGDDESAPGDGDGDGGDGGDGTSLSARMEKPPDEVSHAFQVDADDHCETSPEAHAHILNFLNKTASALGKTPKTLVIYDPYYCAGGTKRSFAALGFPNVINENKDFYAVCQRGEVPEHDVLVTNPPYSADHVERCITFAAKNLYEHGRPYFLLLPSYCVNKPYYTSALLTGGAAGKKARAAREEAEGGTKTKEEDGRDKKSGDEPRRDENEQQQEEEEEKTEEEEEEEEDGEGFKVHDGGKSRTKKIATRDGGSRRQTLPFYVAPVKRYYYWTPKPLIAARKAQQGVELGGKTRRKKSHVGRLGERTSPFLSFWYCGMGDDLQPEALRWHRKLPRAAVGGYTVARNPNDLPMHVLDEWDPRRRAAVERAKEAGDDGAKPKRYAGFSGHNCGQNMDAKHKKKYKEFDNATGGNRRDNWSGGKLGDGGMFKRPAKKRKY</sequence>